<evidence type="ECO:0000313" key="2">
    <source>
        <dbReference type="Proteomes" id="UP000543379"/>
    </source>
</evidence>
<gene>
    <name evidence="1" type="ORF">HB811_07405</name>
</gene>
<name>A0A841WAU5_9LIST</name>
<accession>A0A841WAU5</accession>
<organism evidence="1 2">
    <name type="scientific">Listeria booriae</name>
    <dbReference type="NCBI Taxonomy" id="1552123"/>
    <lineage>
        <taxon>Bacteria</taxon>
        <taxon>Bacillati</taxon>
        <taxon>Bacillota</taxon>
        <taxon>Bacilli</taxon>
        <taxon>Bacillales</taxon>
        <taxon>Listeriaceae</taxon>
        <taxon>Listeria</taxon>
    </lineage>
</organism>
<dbReference type="AlphaFoldDB" id="A0A841WAU5"/>
<evidence type="ECO:0000313" key="1">
    <source>
        <dbReference type="EMBL" id="MBC1316595.1"/>
    </source>
</evidence>
<dbReference type="Proteomes" id="UP000543379">
    <property type="component" value="Unassembled WGS sequence"/>
</dbReference>
<sequence>MKPFKYTPPKIQGGELTTPVVFYEYMPHDSPEPGEEERKVLYECFANVYNPSMKDLQILNNTSTVESITLNIRDPYKDYIATTEHYIEIDDFRYKGKRFNVKFTGPDLEKNNYLKIIAAVGT</sequence>
<reference evidence="1 2" key="1">
    <citation type="submission" date="2020-03" db="EMBL/GenBank/DDBJ databases">
        <title>Soil Listeria distribution.</title>
        <authorList>
            <person name="Liao J."/>
            <person name="Wiedmann M."/>
        </authorList>
    </citation>
    <scope>NUCLEOTIDE SEQUENCE [LARGE SCALE GENOMIC DNA]</scope>
    <source>
        <strain evidence="1 2">FSL L7-1816</strain>
    </source>
</reference>
<comment type="caution">
    <text evidence="1">The sequence shown here is derived from an EMBL/GenBank/DDBJ whole genome shotgun (WGS) entry which is preliminary data.</text>
</comment>
<dbReference type="EMBL" id="JAAROV010000002">
    <property type="protein sequence ID" value="MBC1316595.1"/>
    <property type="molecule type" value="Genomic_DNA"/>
</dbReference>
<dbReference type="RefSeq" id="WP_185357136.1">
    <property type="nucleotide sequence ID" value="NZ_JAAROV010000002.1"/>
</dbReference>
<protein>
    <submittedName>
        <fullName evidence="1">Phage head-tail adapter protein</fullName>
    </submittedName>
</protein>
<proteinExistence type="predicted"/>